<dbReference type="InterPro" id="IPR053194">
    <property type="entry name" value="tRNA_methyltr_O"/>
</dbReference>
<protein>
    <submittedName>
        <fullName evidence="2">Formylmethanofuran dehydrogenase</fullName>
    </submittedName>
</protein>
<keyword evidence="3" id="KW-1185">Reference proteome</keyword>
<dbReference type="Gene3D" id="3.30.1330.130">
    <property type="match status" value="1"/>
</dbReference>
<dbReference type="Pfam" id="PF02663">
    <property type="entry name" value="FmdE"/>
    <property type="match status" value="1"/>
</dbReference>
<accession>A0A8T5V3G9</accession>
<evidence type="ECO:0000313" key="2">
    <source>
        <dbReference type="EMBL" id="MBZ2166411.1"/>
    </source>
</evidence>
<evidence type="ECO:0000313" key="3">
    <source>
        <dbReference type="Proteomes" id="UP000825933"/>
    </source>
</evidence>
<name>A0A8T5V3G9_9EURY</name>
<dbReference type="PANTHER" id="PTHR39418">
    <property type="entry name" value="DEHYDROGENASE-RELATED"/>
    <property type="match status" value="1"/>
</dbReference>
<dbReference type="PANTHER" id="PTHR39418:SF1">
    <property type="entry name" value="DEHYDROGENASE"/>
    <property type="match status" value="1"/>
</dbReference>
<dbReference type="AlphaFoldDB" id="A0A8T5V3G9"/>
<dbReference type="InterPro" id="IPR003814">
    <property type="entry name" value="FmdEsu_dom"/>
</dbReference>
<sequence length="208" mass="23682">MDEILKKIDDPELLAQIKKIVPFHGHLSTGAFIGLQMLNITSQLLNIENGDRVFVTCETLNCLPDPFQILCGCTIGNKGLKINNYDKMTVTINKRGKPGQTHVKGIRIFLDPARTINYPIFHAWYMNERKVSHEEAILELIKADDDVYTWEFVDVEVHEKKKKNVIICEICGESFVSWDNKSICIPCSNKKNNFMSDKHGKTDNNEAA</sequence>
<dbReference type="Proteomes" id="UP000825933">
    <property type="component" value="Unassembled WGS sequence"/>
</dbReference>
<proteinExistence type="predicted"/>
<organism evidence="2 3">
    <name type="scientific">Methanobacterium spitsbergense</name>
    <dbReference type="NCBI Taxonomy" id="2874285"/>
    <lineage>
        <taxon>Archaea</taxon>
        <taxon>Methanobacteriati</taxon>
        <taxon>Methanobacteriota</taxon>
        <taxon>Methanomada group</taxon>
        <taxon>Methanobacteria</taxon>
        <taxon>Methanobacteriales</taxon>
        <taxon>Methanobacteriaceae</taxon>
        <taxon>Methanobacterium</taxon>
    </lineage>
</organism>
<dbReference type="SUPFAM" id="SSF143555">
    <property type="entry name" value="FwdE-like"/>
    <property type="match status" value="1"/>
</dbReference>
<dbReference type="EMBL" id="JAIOUQ010000013">
    <property type="protein sequence ID" value="MBZ2166411.1"/>
    <property type="molecule type" value="Genomic_DNA"/>
</dbReference>
<dbReference type="RefSeq" id="WP_223791964.1">
    <property type="nucleotide sequence ID" value="NZ_JAIOUQ010000013.1"/>
</dbReference>
<reference evidence="3" key="1">
    <citation type="journal article" date="2022" name="Microbiol. Resour. Announc.">
        <title>Draft Genome Sequence of a Methanogenic Archaeon from West Spitsbergen Permafrost.</title>
        <authorList>
            <person name="Trubitsyn V."/>
            <person name="Rivkina E."/>
            <person name="Shcherbakova V."/>
        </authorList>
    </citation>
    <scope>NUCLEOTIDE SEQUENCE [LARGE SCALE GENOMIC DNA]</scope>
    <source>
        <strain evidence="3">VT</strain>
    </source>
</reference>
<evidence type="ECO:0000259" key="1">
    <source>
        <dbReference type="Pfam" id="PF02663"/>
    </source>
</evidence>
<feature type="domain" description="Formylmethanofuran dehydrogenase subunit E" evidence="1">
    <location>
        <begin position="23"/>
        <end position="151"/>
    </location>
</feature>
<comment type="caution">
    <text evidence="2">The sequence shown here is derived from an EMBL/GenBank/DDBJ whole genome shotgun (WGS) entry which is preliminary data.</text>
</comment>
<gene>
    <name evidence="2" type="ORF">K8N75_10220</name>
</gene>